<dbReference type="InterPro" id="IPR031457">
    <property type="entry name" value="RCDG1"/>
</dbReference>
<accession>A0A6P8R9I3</accession>
<dbReference type="RefSeq" id="XP_033797298.1">
    <property type="nucleotide sequence ID" value="XM_033941407.1"/>
</dbReference>
<protein>
    <submittedName>
        <fullName evidence="2">Renal cancer differentiation gene 1 protein isoform X2</fullName>
    </submittedName>
</protein>
<dbReference type="Proteomes" id="UP000515159">
    <property type="component" value="Chromosome 1"/>
</dbReference>
<evidence type="ECO:0000313" key="2">
    <source>
        <dbReference type="RefSeq" id="XP_033797298.1"/>
    </source>
</evidence>
<evidence type="ECO:0000313" key="1">
    <source>
        <dbReference type="Proteomes" id="UP000515159"/>
    </source>
</evidence>
<name>A0A6P8R9I3_GEOSA</name>
<dbReference type="GeneID" id="117359145"/>
<sequence length="93" mass="10629">MQAQEILEELEVQIDDAAYSLTKLLEATTVVSTRVEDLASECTDNAQFLKIRRDLLKAGYESLKPSSRIDRINITGQQFLLLQHFWVILQTFG</sequence>
<gene>
    <name evidence="2" type="primary">C1H4orf46</name>
</gene>
<organism evidence="1 2">
    <name type="scientific">Geotrypetes seraphini</name>
    <name type="common">Gaboon caecilian</name>
    <name type="synonym">Caecilia seraphini</name>
    <dbReference type="NCBI Taxonomy" id="260995"/>
    <lineage>
        <taxon>Eukaryota</taxon>
        <taxon>Metazoa</taxon>
        <taxon>Chordata</taxon>
        <taxon>Craniata</taxon>
        <taxon>Vertebrata</taxon>
        <taxon>Euteleostomi</taxon>
        <taxon>Amphibia</taxon>
        <taxon>Gymnophiona</taxon>
        <taxon>Geotrypetes</taxon>
    </lineage>
</organism>
<dbReference type="PANTHER" id="PTHR31641:SF2">
    <property type="entry name" value="RENAL CANCER DIFFERENTIATION GENE 1 PROTEIN"/>
    <property type="match status" value="1"/>
</dbReference>
<dbReference type="AlphaFoldDB" id="A0A6P8R9I3"/>
<dbReference type="Pfam" id="PF15725">
    <property type="entry name" value="RCDG1"/>
    <property type="match status" value="1"/>
</dbReference>
<dbReference type="CTD" id="100493217"/>
<dbReference type="PANTHER" id="PTHR31641">
    <property type="entry name" value="RENAL CANCER DIFFERENTIATION GENE 1 PROTEIN"/>
    <property type="match status" value="1"/>
</dbReference>
<reference evidence="2" key="1">
    <citation type="submission" date="2025-08" db="UniProtKB">
        <authorList>
            <consortium name="RefSeq"/>
        </authorList>
    </citation>
    <scope>IDENTIFICATION</scope>
</reference>
<proteinExistence type="predicted"/>
<keyword evidence="1" id="KW-1185">Reference proteome</keyword>